<dbReference type="SUPFAM" id="SSF100950">
    <property type="entry name" value="NagB/RpiA/CoA transferase-like"/>
    <property type="match status" value="1"/>
</dbReference>
<dbReference type="STRING" id="519424.AZF04_04730"/>
<evidence type="ECO:0000256" key="1">
    <source>
        <dbReference type="ARBA" id="ARBA00010638"/>
    </source>
</evidence>
<comment type="catalytic activity">
    <reaction evidence="5">
        <text>(6S)-5-formyl-5,6,7,8-tetrahydrofolate + ATP = (6R)-5,10-methenyltetrahydrofolate + ADP + phosphate</text>
        <dbReference type="Rhea" id="RHEA:10488"/>
        <dbReference type="ChEBI" id="CHEBI:30616"/>
        <dbReference type="ChEBI" id="CHEBI:43474"/>
        <dbReference type="ChEBI" id="CHEBI:57455"/>
        <dbReference type="ChEBI" id="CHEBI:57457"/>
        <dbReference type="ChEBI" id="CHEBI:456216"/>
        <dbReference type="EC" id="6.3.3.2"/>
    </reaction>
</comment>
<accession>A0A161PMA4</accession>
<dbReference type="NCBIfam" id="TIGR02727">
    <property type="entry name" value="MTHFS_bact"/>
    <property type="match status" value="1"/>
</dbReference>
<keyword evidence="5" id="KW-0460">Magnesium</keyword>
<dbReference type="RefSeq" id="WP_061948405.1">
    <property type="nucleotide sequence ID" value="NZ_LTAO01000012.1"/>
</dbReference>
<dbReference type="EC" id="6.3.3.2" evidence="5"/>
<evidence type="ECO:0000256" key="2">
    <source>
        <dbReference type="ARBA" id="ARBA00022741"/>
    </source>
</evidence>
<dbReference type="GO" id="GO:0005524">
    <property type="term" value="F:ATP binding"/>
    <property type="evidence" value="ECO:0007669"/>
    <property type="project" value="UniProtKB-KW"/>
</dbReference>
<dbReference type="GO" id="GO:0046872">
    <property type="term" value="F:metal ion binding"/>
    <property type="evidence" value="ECO:0007669"/>
    <property type="project" value="UniProtKB-KW"/>
</dbReference>
<proteinExistence type="inferred from homology"/>
<comment type="caution">
    <text evidence="6">The sequence shown here is derived from an EMBL/GenBank/DDBJ whole genome shotgun (WGS) entry which is preliminary data.</text>
</comment>
<comment type="cofactor">
    <cofactor evidence="5">
        <name>Mg(2+)</name>
        <dbReference type="ChEBI" id="CHEBI:18420"/>
    </cofactor>
</comment>
<evidence type="ECO:0000256" key="4">
    <source>
        <dbReference type="PIRSR" id="PIRSR006806-1"/>
    </source>
</evidence>
<protein>
    <recommendedName>
        <fullName evidence="5">5-formyltetrahydrofolate cyclo-ligase</fullName>
        <ecNumber evidence="5">6.3.3.2</ecNumber>
    </recommendedName>
</protein>
<dbReference type="InterPro" id="IPR002698">
    <property type="entry name" value="FTHF_cligase"/>
</dbReference>
<dbReference type="GO" id="GO:0009396">
    <property type="term" value="P:folic acid-containing compound biosynthetic process"/>
    <property type="evidence" value="ECO:0007669"/>
    <property type="project" value="TreeGrafter"/>
</dbReference>
<dbReference type="PANTHER" id="PTHR23407">
    <property type="entry name" value="ATPASE INHIBITOR/5-FORMYLTETRAHYDROFOLATE CYCLO-LIGASE"/>
    <property type="match status" value="1"/>
</dbReference>
<evidence type="ECO:0000256" key="5">
    <source>
        <dbReference type="RuleBase" id="RU361279"/>
    </source>
</evidence>
<feature type="binding site" evidence="4">
    <location>
        <position position="50"/>
    </location>
    <ligand>
        <name>substrate</name>
    </ligand>
</feature>
<dbReference type="AlphaFoldDB" id="A0A161PMA4"/>
<keyword evidence="5" id="KW-0479">Metal-binding</keyword>
<dbReference type="EMBL" id="LTAO01000012">
    <property type="protein sequence ID" value="KYG32080.1"/>
    <property type="molecule type" value="Genomic_DNA"/>
</dbReference>
<feature type="binding site" evidence="4">
    <location>
        <begin position="134"/>
        <end position="142"/>
    </location>
    <ligand>
        <name>ATP</name>
        <dbReference type="ChEBI" id="CHEBI:30616"/>
    </ligand>
</feature>
<dbReference type="Proteomes" id="UP000075806">
    <property type="component" value="Unassembled WGS sequence"/>
</dbReference>
<dbReference type="InterPro" id="IPR024185">
    <property type="entry name" value="FTHF_cligase-like_sf"/>
</dbReference>
<evidence type="ECO:0000313" key="7">
    <source>
        <dbReference type="Proteomes" id="UP000075806"/>
    </source>
</evidence>
<name>A0A161PMA4_9BACI</name>
<feature type="binding site" evidence="4">
    <location>
        <begin position="4"/>
        <end position="8"/>
    </location>
    <ligand>
        <name>ATP</name>
        <dbReference type="ChEBI" id="CHEBI:30616"/>
    </ligand>
</feature>
<dbReference type="OrthoDB" id="9801938at2"/>
<keyword evidence="7" id="KW-1185">Reference proteome</keyword>
<dbReference type="PIRSF" id="PIRSF006806">
    <property type="entry name" value="FTHF_cligase"/>
    <property type="match status" value="1"/>
</dbReference>
<dbReference type="GO" id="GO:0035999">
    <property type="term" value="P:tetrahydrofolate interconversion"/>
    <property type="evidence" value="ECO:0007669"/>
    <property type="project" value="TreeGrafter"/>
</dbReference>
<evidence type="ECO:0000313" key="6">
    <source>
        <dbReference type="EMBL" id="KYG32080.1"/>
    </source>
</evidence>
<keyword evidence="3 4" id="KW-0067">ATP-binding</keyword>
<reference evidence="6" key="1">
    <citation type="submission" date="2016-02" db="EMBL/GenBank/DDBJ databases">
        <title>Genome sequence of Bacillus trypoxylicola KCTC 13244(T).</title>
        <authorList>
            <person name="Jeong H."/>
            <person name="Park S.-H."/>
            <person name="Choi S.-K."/>
        </authorList>
    </citation>
    <scope>NUCLEOTIDE SEQUENCE [LARGE SCALE GENOMIC DNA]</scope>
    <source>
        <strain evidence="6">KCTC 13244</strain>
    </source>
</reference>
<dbReference type="Pfam" id="PF01812">
    <property type="entry name" value="5-FTHF_cyc-lig"/>
    <property type="match status" value="1"/>
</dbReference>
<dbReference type="PANTHER" id="PTHR23407:SF1">
    <property type="entry name" value="5-FORMYLTETRAHYDROFOLATE CYCLO-LIGASE"/>
    <property type="match status" value="1"/>
</dbReference>
<comment type="similarity">
    <text evidence="1 5">Belongs to the 5-formyltetrahydrofolate cyclo-ligase family.</text>
</comment>
<dbReference type="InterPro" id="IPR037171">
    <property type="entry name" value="NagB/RpiA_transferase-like"/>
</dbReference>
<gene>
    <name evidence="6" type="ORF">AZF04_04730</name>
</gene>
<dbReference type="Gene3D" id="3.40.50.10420">
    <property type="entry name" value="NagB/RpiA/CoA transferase-like"/>
    <property type="match status" value="1"/>
</dbReference>
<sequence>MNEKKWVRERIKSKLSLLESEKRTSYNQGILQQLQQLDEWKSANTIATPISFRDEVDTYELLTKAWEQNKTIAIPKTDFSTKEMSFHVITSLKELEYTKLGLLEPRSEEYRVTSSEIDLMIVPGLAFSKENGTRLGYGGGFYDRYLNDYTGPKISLAFPFQVIPTVPSEKHDVKVDKIVCPLQVITYK</sequence>
<evidence type="ECO:0000256" key="3">
    <source>
        <dbReference type="ARBA" id="ARBA00022840"/>
    </source>
</evidence>
<keyword evidence="2 4" id="KW-0547">Nucleotide-binding</keyword>
<dbReference type="GO" id="GO:0030272">
    <property type="term" value="F:5-formyltetrahydrofolate cyclo-ligase activity"/>
    <property type="evidence" value="ECO:0007669"/>
    <property type="project" value="UniProtKB-EC"/>
</dbReference>
<organism evidence="6 7">
    <name type="scientific">Alkalihalobacillus trypoxylicola</name>
    <dbReference type="NCBI Taxonomy" id="519424"/>
    <lineage>
        <taxon>Bacteria</taxon>
        <taxon>Bacillati</taxon>
        <taxon>Bacillota</taxon>
        <taxon>Bacilli</taxon>
        <taxon>Bacillales</taxon>
        <taxon>Bacillaceae</taxon>
        <taxon>Alkalihalobacillus</taxon>
    </lineage>
</organism>
<feature type="binding site" evidence="4">
    <location>
        <position position="55"/>
    </location>
    <ligand>
        <name>substrate</name>
    </ligand>
</feature>